<evidence type="ECO:0000313" key="1">
    <source>
        <dbReference type="EMBL" id="KAJ4480658.1"/>
    </source>
</evidence>
<accession>A0A9W9DR28</accession>
<proteinExistence type="predicted"/>
<reference evidence="1" key="1">
    <citation type="submission" date="2022-08" db="EMBL/GenBank/DDBJ databases">
        <authorList>
            <consortium name="DOE Joint Genome Institute"/>
            <person name="Min B."/>
            <person name="Riley R."/>
            <person name="Sierra-Patev S."/>
            <person name="Naranjo-Ortiz M."/>
            <person name="Looney B."/>
            <person name="Konkel Z."/>
            <person name="Slot J.C."/>
            <person name="Sakamoto Y."/>
            <person name="Steenwyk J.L."/>
            <person name="Rokas A."/>
            <person name="Carro J."/>
            <person name="Camarero S."/>
            <person name="Ferreira P."/>
            <person name="Molpeceres G."/>
            <person name="Ruiz-Duenas F.J."/>
            <person name="Serrano A."/>
            <person name="Henrissat B."/>
            <person name="Drula E."/>
            <person name="Hughes K.W."/>
            <person name="Mata J.L."/>
            <person name="Ishikawa N.K."/>
            <person name="Vargas-Isla R."/>
            <person name="Ushijima S."/>
            <person name="Smith C.A."/>
            <person name="Ahrendt S."/>
            <person name="Andreopoulos W."/>
            <person name="He G."/>
            <person name="Labutti K."/>
            <person name="Lipzen A."/>
            <person name="Ng V."/>
            <person name="Sandor L."/>
            <person name="Barry K."/>
            <person name="Martinez A.T."/>
            <person name="Xiao Y."/>
            <person name="Gibbons J.G."/>
            <person name="Terashima K."/>
            <person name="Hibbett D.S."/>
            <person name="Grigoriev I.V."/>
        </authorList>
    </citation>
    <scope>NUCLEOTIDE SEQUENCE</scope>
    <source>
        <strain evidence="1">Sp2 HRB7682 ss15</strain>
    </source>
</reference>
<gene>
    <name evidence="1" type="ORF">C8J55DRAFT_428920</name>
</gene>
<name>A0A9W9DR28_9AGAR</name>
<dbReference type="Proteomes" id="UP001150238">
    <property type="component" value="Unassembled WGS sequence"/>
</dbReference>
<evidence type="ECO:0008006" key="3">
    <source>
        <dbReference type="Google" id="ProtNLM"/>
    </source>
</evidence>
<dbReference type="AlphaFoldDB" id="A0A9W9DR28"/>
<dbReference type="Gene3D" id="1.20.1280.50">
    <property type="match status" value="1"/>
</dbReference>
<evidence type="ECO:0000313" key="2">
    <source>
        <dbReference type="Proteomes" id="UP001150238"/>
    </source>
</evidence>
<sequence length="136" mass="15931">MAWDSSRSPYAQILNTNHLPSHAQRKEIETFLSEPQQELSRLEIEISRVQTILDGLQIQRAEVKSYVETHRGLLAPIRRLPVEVLTEIFVLCLSTERYPVRSLREAPLLLTMICRHWREVTFKSPSLWNSLHIYLP</sequence>
<protein>
    <recommendedName>
        <fullName evidence="3">F-box domain-containing protein</fullName>
    </recommendedName>
</protein>
<organism evidence="1 2">
    <name type="scientific">Lentinula lateritia</name>
    <dbReference type="NCBI Taxonomy" id="40482"/>
    <lineage>
        <taxon>Eukaryota</taxon>
        <taxon>Fungi</taxon>
        <taxon>Dikarya</taxon>
        <taxon>Basidiomycota</taxon>
        <taxon>Agaricomycotina</taxon>
        <taxon>Agaricomycetes</taxon>
        <taxon>Agaricomycetidae</taxon>
        <taxon>Agaricales</taxon>
        <taxon>Marasmiineae</taxon>
        <taxon>Omphalotaceae</taxon>
        <taxon>Lentinula</taxon>
    </lineage>
</organism>
<feature type="non-terminal residue" evidence="1">
    <location>
        <position position="136"/>
    </location>
</feature>
<dbReference type="EMBL" id="JANVFS010000015">
    <property type="protein sequence ID" value="KAJ4480658.1"/>
    <property type="molecule type" value="Genomic_DNA"/>
</dbReference>
<reference evidence="1" key="2">
    <citation type="journal article" date="2023" name="Proc. Natl. Acad. Sci. U.S.A.">
        <title>A global phylogenomic analysis of the shiitake genus Lentinula.</title>
        <authorList>
            <person name="Sierra-Patev S."/>
            <person name="Min B."/>
            <person name="Naranjo-Ortiz M."/>
            <person name="Looney B."/>
            <person name="Konkel Z."/>
            <person name="Slot J.C."/>
            <person name="Sakamoto Y."/>
            <person name="Steenwyk J.L."/>
            <person name="Rokas A."/>
            <person name="Carro J."/>
            <person name="Camarero S."/>
            <person name="Ferreira P."/>
            <person name="Molpeceres G."/>
            <person name="Ruiz-Duenas F.J."/>
            <person name="Serrano A."/>
            <person name="Henrissat B."/>
            <person name="Drula E."/>
            <person name="Hughes K.W."/>
            <person name="Mata J.L."/>
            <person name="Ishikawa N.K."/>
            <person name="Vargas-Isla R."/>
            <person name="Ushijima S."/>
            <person name="Smith C.A."/>
            <person name="Donoghue J."/>
            <person name="Ahrendt S."/>
            <person name="Andreopoulos W."/>
            <person name="He G."/>
            <person name="LaButti K."/>
            <person name="Lipzen A."/>
            <person name="Ng V."/>
            <person name="Riley R."/>
            <person name="Sandor L."/>
            <person name="Barry K."/>
            <person name="Martinez A.T."/>
            <person name="Xiao Y."/>
            <person name="Gibbons J.G."/>
            <person name="Terashima K."/>
            <person name="Grigoriev I.V."/>
            <person name="Hibbett D."/>
        </authorList>
    </citation>
    <scope>NUCLEOTIDE SEQUENCE</scope>
    <source>
        <strain evidence="1">Sp2 HRB7682 ss15</strain>
    </source>
</reference>
<comment type="caution">
    <text evidence="1">The sequence shown here is derived from an EMBL/GenBank/DDBJ whole genome shotgun (WGS) entry which is preliminary data.</text>
</comment>